<proteinExistence type="predicted"/>
<dbReference type="SUPFAM" id="SSF51126">
    <property type="entry name" value="Pectin lyase-like"/>
    <property type="match status" value="1"/>
</dbReference>
<dbReference type="RefSeq" id="WP_171085332.1">
    <property type="nucleotide sequence ID" value="NZ_BNBU01000008.1"/>
</dbReference>
<feature type="chain" id="PRO_5031174661" evidence="2">
    <location>
        <begin position="31"/>
        <end position="522"/>
    </location>
</feature>
<feature type="region of interest" description="Disordered" evidence="1">
    <location>
        <begin position="503"/>
        <end position="522"/>
    </location>
</feature>
<name>A0A7Y7B8H7_STRMO</name>
<dbReference type="InterPro" id="IPR012334">
    <property type="entry name" value="Pectin_lyas_fold"/>
</dbReference>
<evidence type="ECO:0000256" key="1">
    <source>
        <dbReference type="SAM" id="MobiDB-lite"/>
    </source>
</evidence>
<reference evidence="3 4" key="1">
    <citation type="submission" date="2020-04" db="EMBL/GenBank/DDBJ databases">
        <title>Draft Genome Sequence of Streptomyces morookaense DSM 40503, an 8-azaguanine-producing strain.</title>
        <authorList>
            <person name="Qi J."/>
            <person name="Gao J.-M."/>
        </authorList>
    </citation>
    <scope>NUCLEOTIDE SEQUENCE [LARGE SCALE GENOMIC DNA]</scope>
    <source>
        <strain evidence="3 4">DSM 40503</strain>
    </source>
</reference>
<keyword evidence="2" id="KW-0732">Signal</keyword>
<organism evidence="3 4">
    <name type="scientific">Streptomyces morookaense</name>
    <name type="common">Streptoverticillium morookaense</name>
    <dbReference type="NCBI Taxonomy" id="1970"/>
    <lineage>
        <taxon>Bacteria</taxon>
        <taxon>Bacillati</taxon>
        <taxon>Actinomycetota</taxon>
        <taxon>Actinomycetes</taxon>
        <taxon>Kitasatosporales</taxon>
        <taxon>Streptomycetaceae</taxon>
        <taxon>Streptomyces</taxon>
    </lineage>
</organism>
<protein>
    <submittedName>
        <fullName evidence="3">Right-handed parallel beta-helix repeat-containing protein</fullName>
    </submittedName>
</protein>
<dbReference type="Gene3D" id="2.160.20.10">
    <property type="entry name" value="Single-stranded right-handed beta-helix, Pectin lyase-like"/>
    <property type="match status" value="1"/>
</dbReference>
<dbReference type="AlphaFoldDB" id="A0A7Y7B8H7"/>
<dbReference type="EMBL" id="JABBXF010000067">
    <property type="protein sequence ID" value="NVK80977.1"/>
    <property type="molecule type" value="Genomic_DNA"/>
</dbReference>
<sequence length="522" mass="54825">MIGAHLRKGALTAAAVLALGCAGAVQQAGADSPPNSYYLDCAHGDDGSSGKDPGHAWKTLDKASSVTFRPGDRLVLRRGTQCGGTLAPKGSGAPGRPITVGAYGTGAKPEIAASGAQAAVLLRDVQGWELRDLDLSNHGGPPGPQDLRFGIYVVLTDFGTGSHYVVENVDVHDVNGCECQNPHQKDPSGGIVFKAAGTRQPTGFDDVVVQHNALTRVDRQAIGTSSDWERRAEYPDGRGAGYVPMTRVRVLDNRLTDIGGDGIGIYNAKNARVERNVVRDYSMRTTQYSAGLFAYNSDGTVFRFNDVSSVPGSLPAQAFFFETANVGTVFEYNFSHGNSGGALAECNDPGATSKGNVFRYNISQDDKGSGTFPWGDRISVINLFCGPVDGTHVYGNTFYTPDAENVISQSGDPVLRFTDNVFVGRAAGSAINDTRGHYDHNLYYGVQSPPTGDSHAVTADPRLLAPGTATSPEAAGGLRLRAGSPALDAGTSVADNGGRDYFGNPIPPHTPNIGAYTGPGVR</sequence>
<gene>
    <name evidence="3" type="ORF">HG542_25460</name>
</gene>
<dbReference type="SMART" id="SM00710">
    <property type="entry name" value="PbH1"/>
    <property type="match status" value="6"/>
</dbReference>
<evidence type="ECO:0000313" key="3">
    <source>
        <dbReference type="EMBL" id="NVK80977.1"/>
    </source>
</evidence>
<dbReference type="InterPro" id="IPR011050">
    <property type="entry name" value="Pectin_lyase_fold/virulence"/>
</dbReference>
<evidence type="ECO:0000256" key="2">
    <source>
        <dbReference type="SAM" id="SignalP"/>
    </source>
</evidence>
<comment type="caution">
    <text evidence="3">The sequence shown here is derived from an EMBL/GenBank/DDBJ whole genome shotgun (WGS) entry which is preliminary data.</text>
</comment>
<dbReference type="Proteomes" id="UP000587462">
    <property type="component" value="Unassembled WGS sequence"/>
</dbReference>
<accession>A0A7Y7B8H7</accession>
<feature type="signal peptide" evidence="2">
    <location>
        <begin position="1"/>
        <end position="30"/>
    </location>
</feature>
<dbReference type="InterPro" id="IPR006626">
    <property type="entry name" value="PbH1"/>
</dbReference>
<keyword evidence="4" id="KW-1185">Reference proteome</keyword>
<evidence type="ECO:0000313" key="4">
    <source>
        <dbReference type="Proteomes" id="UP000587462"/>
    </source>
</evidence>
<dbReference type="PROSITE" id="PS51257">
    <property type="entry name" value="PROKAR_LIPOPROTEIN"/>
    <property type="match status" value="1"/>
</dbReference>